<dbReference type="InterPro" id="IPR011330">
    <property type="entry name" value="Glyco_hydro/deAcase_b/a-brl"/>
</dbReference>
<comment type="subcellular location">
    <subcellularLocation>
        <location evidence="1">Secreted</location>
    </subcellularLocation>
</comment>
<dbReference type="InterPro" id="IPR002509">
    <property type="entry name" value="NODB_dom"/>
</dbReference>
<name>A0A1M5B8G5_9BACT</name>
<dbReference type="SUPFAM" id="SSF88713">
    <property type="entry name" value="Glycoside hydrolase/deacetylase"/>
    <property type="match status" value="1"/>
</dbReference>
<sequence length="324" mass="37208">MRKLARNVSKILSSACSEQWLFKRNTPCFLPFYHVVSDNKLPHILNYPYRNIARFEEELDFFLKYFVPVSLEELISEKSSGKKIFHLTFDDGLRESYDVIAPILLKKGIPATFFVNTAFVDNHALFHKYKASIILNRLMKKTHPETLAFLKKNGLAVEEILKVDVSRVGILNEAATMLGIDFEDFLHRQKPYLSSSQIRSLNMDGFTIGAHSHSHPEFWKISEEEQIKEIKESMARVEELVSPPIKAFSFPFTDDGVPASVLRVVKDEHICDVTFGTAGVKNDPFSSHFQRYPVELPGSFVRNLKGEFVYYELRKLVGKATMKH</sequence>
<dbReference type="Gene3D" id="3.20.20.370">
    <property type="entry name" value="Glycoside hydrolase/deacetylase"/>
    <property type="match status" value="1"/>
</dbReference>
<evidence type="ECO:0000313" key="4">
    <source>
        <dbReference type="EMBL" id="SHF38779.1"/>
    </source>
</evidence>
<keyword evidence="5" id="KW-1185">Reference proteome</keyword>
<dbReference type="STRING" id="1484053.SAMN05444274_10527"/>
<dbReference type="Pfam" id="PF01522">
    <property type="entry name" value="Polysacc_deac_1"/>
    <property type="match status" value="1"/>
</dbReference>
<proteinExistence type="predicted"/>
<accession>A0A1M5B8G5</accession>
<evidence type="ECO:0000313" key="5">
    <source>
        <dbReference type="Proteomes" id="UP000184164"/>
    </source>
</evidence>
<dbReference type="RefSeq" id="WP_073001786.1">
    <property type="nucleotide sequence ID" value="NZ_FQUM01000005.1"/>
</dbReference>
<protein>
    <submittedName>
        <fullName evidence="4">Polysaccharide deacetylase</fullName>
    </submittedName>
</protein>
<evidence type="ECO:0000256" key="1">
    <source>
        <dbReference type="ARBA" id="ARBA00004613"/>
    </source>
</evidence>
<gene>
    <name evidence="4" type="ORF">SAMN05444274_10527</name>
</gene>
<dbReference type="PANTHER" id="PTHR34216">
    <property type="match status" value="1"/>
</dbReference>
<dbReference type="GO" id="GO:0016810">
    <property type="term" value="F:hydrolase activity, acting on carbon-nitrogen (but not peptide) bonds"/>
    <property type="evidence" value="ECO:0007669"/>
    <property type="project" value="InterPro"/>
</dbReference>
<reference evidence="4 5" key="1">
    <citation type="submission" date="2016-11" db="EMBL/GenBank/DDBJ databases">
        <authorList>
            <person name="Jaros S."/>
            <person name="Januszkiewicz K."/>
            <person name="Wedrychowicz H."/>
        </authorList>
    </citation>
    <scope>NUCLEOTIDE SEQUENCE [LARGE SCALE GENOMIC DNA]</scope>
    <source>
        <strain evidence="4 5">DSM 26910</strain>
    </source>
</reference>
<dbReference type="GO" id="GO:0005975">
    <property type="term" value="P:carbohydrate metabolic process"/>
    <property type="evidence" value="ECO:0007669"/>
    <property type="project" value="InterPro"/>
</dbReference>
<dbReference type="PANTHER" id="PTHR34216:SF3">
    <property type="entry name" value="POLY-BETA-1,6-N-ACETYL-D-GLUCOSAMINE N-DEACETYLASE"/>
    <property type="match status" value="1"/>
</dbReference>
<dbReference type="OrthoDB" id="1446101at2"/>
<dbReference type="EMBL" id="FQUM01000005">
    <property type="protein sequence ID" value="SHF38779.1"/>
    <property type="molecule type" value="Genomic_DNA"/>
</dbReference>
<evidence type="ECO:0000259" key="3">
    <source>
        <dbReference type="PROSITE" id="PS51677"/>
    </source>
</evidence>
<dbReference type="AlphaFoldDB" id="A0A1M5B8G5"/>
<dbReference type="InterPro" id="IPR051398">
    <property type="entry name" value="Polysacch_Deacetylase"/>
</dbReference>
<feature type="domain" description="NodB homology" evidence="3">
    <location>
        <begin position="83"/>
        <end position="324"/>
    </location>
</feature>
<dbReference type="GO" id="GO:0005576">
    <property type="term" value="C:extracellular region"/>
    <property type="evidence" value="ECO:0007669"/>
    <property type="project" value="UniProtKB-SubCell"/>
</dbReference>
<evidence type="ECO:0000256" key="2">
    <source>
        <dbReference type="ARBA" id="ARBA00022729"/>
    </source>
</evidence>
<dbReference type="PROSITE" id="PS51677">
    <property type="entry name" value="NODB"/>
    <property type="match status" value="1"/>
</dbReference>
<keyword evidence="2" id="KW-0732">Signal</keyword>
<organism evidence="4 5">
    <name type="scientific">Mariniphaga anaerophila</name>
    <dbReference type="NCBI Taxonomy" id="1484053"/>
    <lineage>
        <taxon>Bacteria</taxon>
        <taxon>Pseudomonadati</taxon>
        <taxon>Bacteroidota</taxon>
        <taxon>Bacteroidia</taxon>
        <taxon>Marinilabiliales</taxon>
        <taxon>Prolixibacteraceae</taxon>
        <taxon>Mariniphaga</taxon>
    </lineage>
</organism>
<dbReference type="Proteomes" id="UP000184164">
    <property type="component" value="Unassembled WGS sequence"/>
</dbReference>
<dbReference type="CDD" id="cd10918">
    <property type="entry name" value="CE4_NodB_like_5s_6s"/>
    <property type="match status" value="1"/>
</dbReference>